<evidence type="ECO:0000259" key="6">
    <source>
        <dbReference type="Pfam" id="PF00107"/>
    </source>
</evidence>
<evidence type="ECO:0000256" key="2">
    <source>
        <dbReference type="ARBA" id="ARBA00008072"/>
    </source>
</evidence>
<evidence type="ECO:0000259" key="7">
    <source>
        <dbReference type="Pfam" id="PF01408"/>
    </source>
</evidence>
<dbReference type="Pfam" id="PF22725">
    <property type="entry name" value="GFO_IDH_MocA_C3"/>
    <property type="match status" value="1"/>
</dbReference>
<keyword evidence="3" id="KW-0479">Metal-binding</keyword>
<organism evidence="9 10">
    <name type="scientific">Paramagnetospirillum kuznetsovii</name>
    <dbReference type="NCBI Taxonomy" id="2053833"/>
    <lineage>
        <taxon>Bacteria</taxon>
        <taxon>Pseudomonadati</taxon>
        <taxon>Pseudomonadota</taxon>
        <taxon>Alphaproteobacteria</taxon>
        <taxon>Rhodospirillales</taxon>
        <taxon>Magnetospirillaceae</taxon>
        <taxon>Paramagnetospirillum</taxon>
    </lineage>
</organism>
<evidence type="ECO:0000313" key="9">
    <source>
        <dbReference type="EMBL" id="RAU23748.1"/>
    </source>
</evidence>
<dbReference type="SUPFAM" id="SSF50129">
    <property type="entry name" value="GroES-like"/>
    <property type="match status" value="1"/>
</dbReference>
<dbReference type="RefSeq" id="WP_112141979.1">
    <property type="nucleotide sequence ID" value="NZ_PGTO01000001.1"/>
</dbReference>
<evidence type="ECO:0000313" key="10">
    <source>
        <dbReference type="Proteomes" id="UP000251075"/>
    </source>
</evidence>
<feature type="domain" description="GFO/IDH/MocA-like oxidoreductase" evidence="8">
    <location>
        <begin position="556"/>
        <end position="625"/>
    </location>
</feature>
<accession>A0A364P317</accession>
<dbReference type="Pfam" id="PF00107">
    <property type="entry name" value="ADH_zinc_N"/>
    <property type="match status" value="1"/>
</dbReference>
<protein>
    <submittedName>
        <fullName evidence="9">Theronine dehydrogenase</fullName>
    </submittedName>
</protein>
<dbReference type="SUPFAM" id="SSF51735">
    <property type="entry name" value="NAD(P)-binding Rossmann-fold domains"/>
    <property type="match status" value="2"/>
</dbReference>
<dbReference type="OrthoDB" id="9792935at2"/>
<feature type="domain" description="Gfo/Idh/MocA-like oxidoreductase N-terminal" evidence="7">
    <location>
        <begin position="404"/>
        <end position="517"/>
    </location>
</feature>
<dbReference type="SUPFAM" id="SSF55347">
    <property type="entry name" value="Glyceraldehyde-3-phosphate dehydrogenase-like, C-terminal domain"/>
    <property type="match status" value="1"/>
</dbReference>
<comment type="similarity">
    <text evidence="2">Belongs to the zinc-containing alcohol dehydrogenase family.</text>
</comment>
<keyword evidence="4" id="KW-0862">Zinc</keyword>
<dbReference type="GO" id="GO:0000166">
    <property type="term" value="F:nucleotide binding"/>
    <property type="evidence" value="ECO:0007669"/>
    <property type="project" value="InterPro"/>
</dbReference>
<dbReference type="InterPro" id="IPR013149">
    <property type="entry name" value="ADH-like_C"/>
</dbReference>
<evidence type="ECO:0000256" key="3">
    <source>
        <dbReference type="ARBA" id="ARBA00022723"/>
    </source>
</evidence>
<name>A0A364P317_9PROT</name>
<dbReference type="InterPro" id="IPR036291">
    <property type="entry name" value="NAD(P)-bd_dom_sf"/>
</dbReference>
<dbReference type="Gene3D" id="3.90.180.10">
    <property type="entry name" value="Medium-chain alcohol dehydrogenases, catalytic domain"/>
    <property type="match status" value="2"/>
</dbReference>
<feature type="domain" description="Alcohol dehydrogenase-like C-terminal" evidence="6">
    <location>
        <begin position="183"/>
        <end position="303"/>
    </location>
</feature>
<dbReference type="Proteomes" id="UP000251075">
    <property type="component" value="Unassembled WGS sequence"/>
</dbReference>
<dbReference type="Gene3D" id="3.40.50.720">
    <property type="entry name" value="NAD(P)-binding Rossmann-like Domain"/>
    <property type="match status" value="2"/>
</dbReference>
<gene>
    <name evidence="9" type="ORF">CU669_01215</name>
</gene>
<sequence>MKQVIQSAKSGKLSLREVPEPRVRAGHLLVETRASLISAGTERMVIDFAKKSLAAKAQARPDLVRKVIDKARRDGLVSTFKAVMARLDEPLPLGYSAAGRVVAVGSGLEGLYRVGQRVAMAGAGLANHAELNVVPRNLCAPIPDDVSDDEAAFGTCGAIALAGVRTAGAQLGDVVAVLGVGLIGQLAVQLLSLQGARVVAIDVNAQRLALAKALGAELVWSLGEPGLMEAVAALSGGLGCDAVVIAAATESSEPLALAAELARDRAKVVLVGKTGTEFDYAAYMKKELTLTVSRSYGPGRYDEEFESRGVKYPVGWVRWTETENLRECVRLMSPSLPRRLDVGALISHRFGFDRAEDAYRLVTEGGEPHLGVVLRYEGVAPSAAPSVAKVFPAPKPATGKCVLGVIGAGNFARTVLLPELARIPGVEMRTICTQRGASAEHGQQTFGFAQAVTDAEAVLNDPAINAVLVATRHGNHAEMTARCLAAGKSVLVEKPLALDRAQLAQVEDARAASAGFFTVGFNRRFAPMTVKACAHLARHAGPKVLMLRVNAGALPAESWINAVEEGGGRILGELCHFVDLARALAGAPILTVLADAARVTHGGCDDLSVSLTFADGSLATIVYTAQGDTAASKERFECFAGGTVVALDNFLSLSVTQGGKTKVEKALGQDKGHRAELEAFVKAVASGGPAPIHEAELLETGLATVAVLESLADGRRVSLRD</sequence>
<comment type="cofactor">
    <cofactor evidence="1">
        <name>Zn(2+)</name>
        <dbReference type="ChEBI" id="CHEBI:29105"/>
    </cofactor>
</comment>
<dbReference type="InterPro" id="IPR055170">
    <property type="entry name" value="GFO_IDH_MocA-like_dom"/>
</dbReference>
<reference evidence="9 10" key="1">
    <citation type="submission" date="2017-11" db="EMBL/GenBank/DDBJ databases">
        <title>Draft genome sequence of magnetotactic bacterium Magnetospirillum kuznetsovii LBB-42.</title>
        <authorList>
            <person name="Grouzdev D.S."/>
            <person name="Rysina M.S."/>
            <person name="Baslerov R.V."/>
            <person name="Koziaeva V."/>
        </authorList>
    </citation>
    <scope>NUCLEOTIDE SEQUENCE [LARGE SCALE GENOMIC DNA]</scope>
    <source>
        <strain evidence="9 10">LBB-42</strain>
    </source>
</reference>
<proteinExistence type="inferred from homology"/>
<dbReference type="CDD" id="cd08255">
    <property type="entry name" value="2-desacetyl-2-hydroxyethyl_bacteriochlorophyllide_like"/>
    <property type="match status" value="1"/>
</dbReference>
<evidence type="ECO:0000256" key="1">
    <source>
        <dbReference type="ARBA" id="ARBA00001947"/>
    </source>
</evidence>
<dbReference type="AlphaFoldDB" id="A0A364P317"/>
<dbReference type="InterPro" id="IPR000683">
    <property type="entry name" value="Gfo/Idh/MocA-like_OxRdtase_N"/>
</dbReference>
<evidence type="ECO:0000256" key="4">
    <source>
        <dbReference type="ARBA" id="ARBA00022833"/>
    </source>
</evidence>
<dbReference type="PANTHER" id="PTHR43350:SF19">
    <property type="entry name" value="D-GULOSIDE 3-DEHYDROGENASE"/>
    <property type="match status" value="1"/>
</dbReference>
<evidence type="ECO:0000256" key="5">
    <source>
        <dbReference type="ARBA" id="ARBA00023002"/>
    </source>
</evidence>
<keyword evidence="10" id="KW-1185">Reference proteome</keyword>
<dbReference type="GO" id="GO:0046872">
    <property type="term" value="F:metal ion binding"/>
    <property type="evidence" value="ECO:0007669"/>
    <property type="project" value="UniProtKB-KW"/>
</dbReference>
<comment type="caution">
    <text evidence="9">The sequence shown here is derived from an EMBL/GenBank/DDBJ whole genome shotgun (WGS) entry which is preliminary data.</text>
</comment>
<dbReference type="PANTHER" id="PTHR43350">
    <property type="entry name" value="NAD-DEPENDENT ALCOHOL DEHYDROGENASE"/>
    <property type="match status" value="1"/>
</dbReference>
<dbReference type="InterPro" id="IPR011032">
    <property type="entry name" value="GroES-like_sf"/>
</dbReference>
<dbReference type="GO" id="GO:0016491">
    <property type="term" value="F:oxidoreductase activity"/>
    <property type="evidence" value="ECO:0007669"/>
    <property type="project" value="UniProtKB-KW"/>
</dbReference>
<evidence type="ECO:0000259" key="8">
    <source>
        <dbReference type="Pfam" id="PF22725"/>
    </source>
</evidence>
<dbReference type="EMBL" id="PGTO01000001">
    <property type="protein sequence ID" value="RAU23748.1"/>
    <property type="molecule type" value="Genomic_DNA"/>
</dbReference>
<keyword evidence="5" id="KW-0560">Oxidoreductase</keyword>
<dbReference type="Gene3D" id="3.30.360.10">
    <property type="entry name" value="Dihydrodipicolinate Reductase, domain 2"/>
    <property type="match status" value="1"/>
</dbReference>
<dbReference type="Pfam" id="PF01408">
    <property type="entry name" value="GFO_IDH_MocA"/>
    <property type="match status" value="1"/>
</dbReference>